<evidence type="ECO:0000313" key="3">
    <source>
        <dbReference type="EMBL" id="GAA0648693.1"/>
    </source>
</evidence>
<keyword evidence="4" id="KW-1185">Reference proteome</keyword>
<accession>A0AAV3SZL9</accession>
<dbReference type="EMBL" id="BAAADU010000002">
    <property type="protein sequence ID" value="GAA0648693.1"/>
    <property type="molecule type" value="Genomic_DNA"/>
</dbReference>
<comment type="caution">
    <text evidence="3">The sequence shown here is derived from an EMBL/GenBank/DDBJ whole genome shotgun (WGS) entry which is preliminary data.</text>
</comment>
<dbReference type="RefSeq" id="WP_227261383.1">
    <property type="nucleotide sequence ID" value="NZ_BAAADU010000002.1"/>
</dbReference>
<name>A0AAV3SZL9_9EURY</name>
<feature type="region of interest" description="Disordered" evidence="1">
    <location>
        <begin position="180"/>
        <end position="212"/>
    </location>
</feature>
<feature type="compositionally biased region" description="Low complexity" evidence="1">
    <location>
        <begin position="81"/>
        <end position="93"/>
    </location>
</feature>
<organism evidence="3 4">
    <name type="scientific">Salarchaeum japonicum</name>
    <dbReference type="NCBI Taxonomy" id="555573"/>
    <lineage>
        <taxon>Archaea</taxon>
        <taxon>Methanobacteriati</taxon>
        <taxon>Methanobacteriota</taxon>
        <taxon>Stenosarchaea group</taxon>
        <taxon>Halobacteria</taxon>
        <taxon>Halobacteriales</taxon>
        <taxon>Halobacteriaceae</taxon>
    </lineage>
</organism>
<dbReference type="AlphaFoldDB" id="A0AAV3SZL9"/>
<gene>
    <name evidence="3" type="ORF">GCM10009019_09120</name>
</gene>
<sequence length="212" mass="23198">MTDPHTCPVDDCEFGEGVEKSRAQVTQHIRMTDDGDHDLDELTPEPLDTADTDDEHEDESNDEPDIDESTERDNDSDDSDSSTTPTDASGTPDESTDENDDQSSEGDEMPTQEELARQRENTTPNPAPNDTTDEPPANDGSNSAHSLDFSMPSIDTTTLLWGAFLLVAFLTIYLALRKRSNDETEVVEPTAGVEDEDDESIETPDDMDGGLV</sequence>
<keyword evidence="2" id="KW-0812">Transmembrane</keyword>
<feature type="compositionally biased region" description="Acidic residues" evidence="1">
    <location>
        <begin position="35"/>
        <end position="80"/>
    </location>
</feature>
<reference evidence="3 4" key="1">
    <citation type="journal article" date="2019" name="Int. J. Syst. Evol. Microbiol.">
        <title>The Global Catalogue of Microorganisms (GCM) 10K type strain sequencing project: providing services to taxonomists for standard genome sequencing and annotation.</title>
        <authorList>
            <consortium name="The Broad Institute Genomics Platform"/>
            <consortium name="The Broad Institute Genome Sequencing Center for Infectious Disease"/>
            <person name="Wu L."/>
            <person name="Ma J."/>
        </authorList>
    </citation>
    <scope>NUCLEOTIDE SEQUENCE [LARGE SCALE GENOMIC DNA]</scope>
    <source>
        <strain evidence="3 4">JCM 16327</strain>
    </source>
</reference>
<keyword evidence="2" id="KW-0472">Membrane</keyword>
<feature type="compositionally biased region" description="Acidic residues" evidence="1">
    <location>
        <begin position="94"/>
        <end position="111"/>
    </location>
</feature>
<evidence type="ECO:0000256" key="1">
    <source>
        <dbReference type="SAM" id="MobiDB-lite"/>
    </source>
</evidence>
<proteinExistence type="predicted"/>
<dbReference type="GeneID" id="68571962"/>
<protein>
    <submittedName>
        <fullName evidence="3">Uncharacterized protein</fullName>
    </submittedName>
</protein>
<feature type="region of interest" description="Disordered" evidence="1">
    <location>
        <begin position="1"/>
        <end position="144"/>
    </location>
</feature>
<feature type="compositionally biased region" description="Acidic residues" evidence="1">
    <location>
        <begin position="193"/>
        <end position="212"/>
    </location>
</feature>
<dbReference type="Proteomes" id="UP001500194">
    <property type="component" value="Unassembled WGS sequence"/>
</dbReference>
<feature type="transmembrane region" description="Helical" evidence="2">
    <location>
        <begin position="159"/>
        <end position="176"/>
    </location>
</feature>
<evidence type="ECO:0000313" key="4">
    <source>
        <dbReference type="Proteomes" id="UP001500194"/>
    </source>
</evidence>
<evidence type="ECO:0000256" key="2">
    <source>
        <dbReference type="SAM" id="Phobius"/>
    </source>
</evidence>
<keyword evidence="2" id="KW-1133">Transmembrane helix</keyword>
<feature type="compositionally biased region" description="Low complexity" evidence="1">
    <location>
        <begin position="121"/>
        <end position="137"/>
    </location>
</feature>